<dbReference type="InterPro" id="IPR004738">
    <property type="entry name" value="Phos_permease"/>
</dbReference>
<evidence type="ECO:0000256" key="6">
    <source>
        <dbReference type="ARBA" id="ARBA00023136"/>
    </source>
</evidence>
<feature type="transmembrane region" description="Helical" evidence="8">
    <location>
        <begin position="235"/>
        <end position="253"/>
    </location>
</feature>
<dbReference type="Pfam" id="PF00083">
    <property type="entry name" value="Sugar_tr"/>
    <property type="match status" value="1"/>
</dbReference>
<evidence type="ECO:0000256" key="5">
    <source>
        <dbReference type="ARBA" id="ARBA00022989"/>
    </source>
</evidence>
<evidence type="ECO:0000256" key="2">
    <source>
        <dbReference type="ARBA" id="ARBA00022448"/>
    </source>
</evidence>
<proteinExistence type="predicted"/>
<dbReference type="GeneID" id="80881717"/>
<keyword evidence="4 8" id="KW-0812">Transmembrane</keyword>
<evidence type="ECO:0000313" key="10">
    <source>
        <dbReference type="EMBL" id="KAJ8102494.1"/>
    </source>
</evidence>
<evidence type="ECO:0000256" key="7">
    <source>
        <dbReference type="SAM" id="MobiDB-lite"/>
    </source>
</evidence>
<accession>A0AAD7QW34</accession>
<evidence type="ECO:0000256" key="8">
    <source>
        <dbReference type="SAM" id="Phobius"/>
    </source>
</evidence>
<keyword evidence="3" id="KW-0592">Phosphate transport</keyword>
<protein>
    <submittedName>
        <fullName evidence="10">Major facilitator superfamily domain-containing protein</fullName>
    </submittedName>
</protein>
<dbReference type="PROSITE" id="PS00216">
    <property type="entry name" value="SUGAR_TRANSPORT_1"/>
    <property type="match status" value="1"/>
</dbReference>
<dbReference type="EMBL" id="JARPMG010000002">
    <property type="protein sequence ID" value="KAJ8102494.1"/>
    <property type="molecule type" value="Genomic_DNA"/>
</dbReference>
<dbReference type="Proteomes" id="UP001217417">
    <property type="component" value="Unassembled WGS sequence"/>
</dbReference>
<evidence type="ECO:0000256" key="4">
    <source>
        <dbReference type="ARBA" id="ARBA00022692"/>
    </source>
</evidence>
<dbReference type="GO" id="GO:0016020">
    <property type="term" value="C:membrane"/>
    <property type="evidence" value="ECO:0007669"/>
    <property type="project" value="UniProtKB-SubCell"/>
</dbReference>
<dbReference type="InterPro" id="IPR005829">
    <property type="entry name" value="Sugar_transporter_CS"/>
</dbReference>
<dbReference type="GO" id="GO:0005315">
    <property type="term" value="F:phosphate transmembrane transporter activity"/>
    <property type="evidence" value="ECO:0007669"/>
    <property type="project" value="InterPro"/>
</dbReference>
<feature type="non-terminal residue" evidence="10">
    <location>
        <position position="570"/>
    </location>
</feature>
<keyword evidence="11" id="KW-1185">Reference proteome</keyword>
<feature type="domain" description="Major facilitator superfamily (MFS) profile" evidence="9">
    <location>
        <begin position="49"/>
        <end position="526"/>
    </location>
</feature>
<evidence type="ECO:0000256" key="3">
    <source>
        <dbReference type="ARBA" id="ARBA00022592"/>
    </source>
</evidence>
<dbReference type="InterPro" id="IPR020846">
    <property type="entry name" value="MFS_dom"/>
</dbReference>
<dbReference type="InterPro" id="IPR036259">
    <property type="entry name" value="MFS_trans_sf"/>
</dbReference>
<dbReference type="NCBIfam" id="TIGR00887">
    <property type="entry name" value="2A0109"/>
    <property type="match status" value="1"/>
</dbReference>
<evidence type="ECO:0000313" key="11">
    <source>
        <dbReference type="Proteomes" id="UP001217417"/>
    </source>
</evidence>
<keyword evidence="6 8" id="KW-0472">Membrane</keyword>
<comment type="caution">
    <text evidence="10">The sequence shown here is derived from an EMBL/GenBank/DDBJ whole genome shotgun (WGS) entry which is preliminary data.</text>
</comment>
<feature type="transmembrane region" description="Helical" evidence="8">
    <location>
        <begin position="404"/>
        <end position="423"/>
    </location>
</feature>
<dbReference type="CDD" id="cd17364">
    <property type="entry name" value="MFS_PhT"/>
    <property type="match status" value="1"/>
</dbReference>
<organism evidence="10 11">
    <name type="scientific">Lipomyces tetrasporus</name>
    <dbReference type="NCBI Taxonomy" id="54092"/>
    <lineage>
        <taxon>Eukaryota</taxon>
        <taxon>Fungi</taxon>
        <taxon>Dikarya</taxon>
        <taxon>Ascomycota</taxon>
        <taxon>Saccharomycotina</taxon>
        <taxon>Lipomycetes</taxon>
        <taxon>Lipomycetales</taxon>
        <taxon>Lipomycetaceae</taxon>
        <taxon>Lipomyces</taxon>
    </lineage>
</organism>
<evidence type="ECO:0000259" key="9">
    <source>
        <dbReference type="PROSITE" id="PS50850"/>
    </source>
</evidence>
<gene>
    <name evidence="10" type="ORF">POJ06DRAFT_244789</name>
</gene>
<feature type="compositionally biased region" description="Low complexity" evidence="7">
    <location>
        <begin position="551"/>
        <end position="561"/>
    </location>
</feature>
<feature type="transmembrane region" description="Helical" evidence="8">
    <location>
        <begin position="370"/>
        <end position="392"/>
    </location>
</feature>
<feature type="region of interest" description="Disordered" evidence="7">
    <location>
        <begin position="540"/>
        <end position="570"/>
    </location>
</feature>
<feature type="transmembrane region" description="Helical" evidence="8">
    <location>
        <begin position="499"/>
        <end position="521"/>
    </location>
</feature>
<dbReference type="PANTHER" id="PTHR24064">
    <property type="entry name" value="SOLUTE CARRIER FAMILY 22 MEMBER"/>
    <property type="match status" value="1"/>
</dbReference>
<dbReference type="PROSITE" id="PS00217">
    <property type="entry name" value="SUGAR_TRANSPORT_2"/>
    <property type="match status" value="1"/>
</dbReference>
<feature type="transmembrane region" description="Helical" evidence="8">
    <location>
        <begin position="329"/>
        <end position="350"/>
    </location>
</feature>
<dbReference type="Gene3D" id="1.20.1250.20">
    <property type="entry name" value="MFS general substrate transporter like domains"/>
    <property type="match status" value="2"/>
</dbReference>
<reference evidence="10" key="1">
    <citation type="submission" date="2023-03" db="EMBL/GenBank/DDBJ databases">
        <title>Near-Complete genome sequence of Lipomyces tetrasporous NRRL Y-64009, an oleaginous yeast capable of growing on lignocellulosic hydrolysates.</title>
        <authorList>
            <consortium name="Lawrence Berkeley National Laboratory"/>
            <person name="Jagtap S.S."/>
            <person name="Liu J.-J."/>
            <person name="Walukiewicz H.E."/>
            <person name="Pangilinan J."/>
            <person name="Lipzen A."/>
            <person name="Ahrendt S."/>
            <person name="Koriabine M."/>
            <person name="Cobaugh K."/>
            <person name="Salamov A."/>
            <person name="Yoshinaga Y."/>
            <person name="Ng V."/>
            <person name="Daum C."/>
            <person name="Grigoriev I.V."/>
            <person name="Slininger P.J."/>
            <person name="Dien B.S."/>
            <person name="Jin Y.-S."/>
            <person name="Rao C.V."/>
        </authorList>
    </citation>
    <scope>NUCLEOTIDE SEQUENCE</scope>
    <source>
        <strain evidence="10">NRRL Y-64009</strain>
    </source>
</reference>
<comment type="subcellular location">
    <subcellularLocation>
        <location evidence="1">Membrane</location>
        <topology evidence="1">Multi-pass membrane protein</topology>
    </subcellularLocation>
</comment>
<keyword evidence="2" id="KW-0813">Transport</keyword>
<keyword evidence="5 8" id="KW-1133">Transmembrane helix</keyword>
<evidence type="ECO:0000256" key="1">
    <source>
        <dbReference type="ARBA" id="ARBA00004141"/>
    </source>
</evidence>
<sequence length="570" mass="61690">MSAVKTSGGNAAFHNFVNDFAHIADPNERRRLALEKIDNAPFGWYHVRAIVVAGIGFFTDAYDIFSINIAVTMLGYVYFHDRGSKLPTNSDTAVKVATSGGTVVGQLFFGWIADVVGRKRIYGIELIIIIVGTLGQSLSGPSQAIDIIGVLCFWRVIMGIGIGGDYPLSSIITSEFSTTKWRGAIMGAVFANQGWGQLGAAIVALCATAGFKGTLQTASTAAMCGADCQTAVDKMWRITIGMGAVPACIALYYRLTIPETPRYTFDVARELEKGAADIQKYISGAYGNAREDEIKALREAEINPIELDVPKASWKDFWHHFLQWKHGRILIGTAGSWLLLDIAFYGLGLNNSTILAAIGYAGQPDVYTNIYNTCVGNLILICAGGIPGYWFAVATLDIVGRRTLQIGGFLILTILFSIIGFAYHKISGHGLLGLYVLCQLFMNWGPNTTTFIVPGECYPTRYRSTAHGISAASGKIGAIIAQTAIAPLRTRGCPGGSCWLNHVMEIFALFMLLGFFISFLVPETKRETLEDICERLHGETNHRKNSHGADSSVEGESSGESSGEKKVAEV</sequence>
<dbReference type="GO" id="GO:0006817">
    <property type="term" value="P:phosphate ion transport"/>
    <property type="evidence" value="ECO:0007669"/>
    <property type="project" value="UniProtKB-KW"/>
</dbReference>
<dbReference type="RefSeq" id="XP_056045944.1">
    <property type="nucleotide sequence ID" value="XM_056186551.1"/>
</dbReference>
<dbReference type="AlphaFoldDB" id="A0AAD7QW34"/>
<dbReference type="PROSITE" id="PS50850">
    <property type="entry name" value="MFS"/>
    <property type="match status" value="1"/>
</dbReference>
<dbReference type="InterPro" id="IPR005828">
    <property type="entry name" value="MFS_sugar_transport-like"/>
</dbReference>
<dbReference type="SUPFAM" id="SSF103473">
    <property type="entry name" value="MFS general substrate transporter"/>
    <property type="match status" value="1"/>
</dbReference>
<name>A0AAD7QW34_9ASCO</name>